<dbReference type="Pfam" id="PF04962">
    <property type="entry name" value="KduI"/>
    <property type="match status" value="1"/>
</dbReference>
<dbReference type="EMBL" id="CP011232">
    <property type="protein sequence ID" value="AKI98296.1"/>
    <property type="molecule type" value="Genomic_DNA"/>
</dbReference>
<dbReference type="PIRSF" id="PIRSF036628">
    <property type="entry name" value="IolB"/>
    <property type="match status" value="1"/>
</dbReference>
<dbReference type="Gene3D" id="2.60.120.10">
    <property type="entry name" value="Jelly Rolls"/>
    <property type="match status" value="2"/>
</dbReference>
<dbReference type="InterPro" id="IPR014710">
    <property type="entry name" value="RmlC-like_jellyroll"/>
</dbReference>
<dbReference type="PANTHER" id="PTHR39193">
    <property type="entry name" value="5-DEOXY-GLUCURONATE ISOMERASE"/>
    <property type="match status" value="1"/>
</dbReference>
<dbReference type="KEGG" id="kpf:IX53_05885"/>
<accession>A0A0G2ZE23</accession>
<dbReference type="AlphaFoldDB" id="A0A0G2ZE23"/>
<evidence type="ECO:0000313" key="2">
    <source>
        <dbReference type="EMBL" id="AKI98296.1"/>
    </source>
</evidence>
<keyword evidence="3" id="KW-1185">Reference proteome</keyword>
<evidence type="ECO:0000256" key="1">
    <source>
        <dbReference type="ARBA" id="ARBA00023235"/>
    </source>
</evidence>
<dbReference type="STRING" id="1330330.IX53_05885"/>
<sequence length="249" mass="28634">MTREGETEKDTMMDFGILLLNNGERYRSSPGKERAFLLMKGEVVFSWGTEKEQVKRNSLFDEEPVCLHVPANIEVTIESKTDFEIAIFATTNNLTFEPRFYQGDDTRSEHRGKGTMRETSTRIVRTIFDISNAPNAKLVLGEVVNFPGKWSSYPPHHHPQPEIYHYRFLPEQGFGFGMLGEDVYKIKHGDTLKILDDRSHPQVSAPGYAMYYIWAIRHLDGNPYTVPTFEPEHLWVSEKDAPIWPHGGE</sequence>
<reference evidence="2 3" key="1">
    <citation type="submission" date="2015-04" db="EMBL/GenBank/DDBJ databases">
        <title>Complete Genome Sequence of Kosmotoga pacifica SLHLJ1.</title>
        <authorList>
            <person name="Jiang L.J."/>
            <person name="Shao Z.Z."/>
            <person name="Jebbar M."/>
        </authorList>
    </citation>
    <scope>NUCLEOTIDE SEQUENCE [LARGE SCALE GENOMIC DNA]</scope>
    <source>
        <strain evidence="2 3">SLHLJ1</strain>
    </source>
</reference>
<evidence type="ECO:0000313" key="3">
    <source>
        <dbReference type="Proteomes" id="UP000035159"/>
    </source>
</evidence>
<dbReference type="InterPro" id="IPR011051">
    <property type="entry name" value="RmlC_Cupin_sf"/>
</dbReference>
<gene>
    <name evidence="2" type="ORF">IX53_05885</name>
</gene>
<proteinExistence type="predicted"/>
<protein>
    <submittedName>
        <fullName evidence="2">5-deoxyglucuronate isomerase</fullName>
    </submittedName>
</protein>
<dbReference type="PATRIC" id="fig|1330330.3.peg.1192"/>
<keyword evidence="1 2" id="KW-0413">Isomerase</keyword>
<dbReference type="SUPFAM" id="SSF51182">
    <property type="entry name" value="RmlC-like cupins"/>
    <property type="match status" value="1"/>
</dbReference>
<organism evidence="2 3">
    <name type="scientific">Kosmotoga pacifica</name>
    <dbReference type="NCBI Taxonomy" id="1330330"/>
    <lineage>
        <taxon>Bacteria</taxon>
        <taxon>Thermotogati</taxon>
        <taxon>Thermotogota</taxon>
        <taxon>Thermotogae</taxon>
        <taxon>Kosmotogales</taxon>
        <taxon>Kosmotogaceae</taxon>
        <taxon>Kosmotoga</taxon>
    </lineage>
</organism>
<dbReference type="Proteomes" id="UP000035159">
    <property type="component" value="Chromosome"/>
</dbReference>
<dbReference type="PANTHER" id="PTHR39193:SF1">
    <property type="entry name" value="5-DEOXY-GLUCURONATE ISOMERASE"/>
    <property type="match status" value="1"/>
</dbReference>
<dbReference type="GO" id="GO:0008880">
    <property type="term" value="F:glucuronate isomerase activity"/>
    <property type="evidence" value="ECO:0007669"/>
    <property type="project" value="InterPro"/>
</dbReference>
<name>A0A0G2ZE23_9BACT</name>
<dbReference type="GO" id="GO:0019310">
    <property type="term" value="P:inositol catabolic process"/>
    <property type="evidence" value="ECO:0007669"/>
    <property type="project" value="InterPro"/>
</dbReference>
<dbReference type="InterPro" id="IPR024203">
    <property type="entry name" value="Deoxy-glucuronate_isom_IolB"/>
</dbReference>
<dbReference type="InterPro" id="IPR021120">
    <property type="entry name" value="KduI/IolB_isomerase"/>
</dbReference>